<dbReference type="SUPFAM" id="SSF56349">
    <property type="entry name" value="DNA breaking-rejoining enzymes"/>
    <property type="match status" value="1"/>
</dbReference>
<accession>A0A8J7F2T2</accession>
<gene>
    <name evidence="3" type="ORF">IQ247_13845</name>
</gene>
<dbReference type="AlphaFoldDB" id="A0A8J7F2T2"/>
<organism evidence="3 4">
    <name type="scientific">Plectonema cf. radiosum LEGE 06105</name>
    <dbReference type="NCBI Taxonomy" id="945769"/>
    <lineage>
        <taxon>Bacteria</taxon>
        <taxon>Bacillati</taxon>
        <taxon>Cyanobacteriota</taxon>
        <taxon>Cyanophyceae</taxon>
        <taxon>Oscillatoriophycideae</taxon>
        <taxon>Oscillatoriales</taxon>
        <taxon>Microcoleaceae</taxon>
        <taxon>Plectonema</taxon>
    </lineage>
</organism>
<comment type="caution">
    <text evidence="3">The sequence shown here is derived from an EMBL/GenBank/DDBJ whole genome shotgun (WGS) entry which is preliminary data.</text>
</comment>
<dbReference type="GO" id="GO:0015074">
    <property type="term" value="P:DNA integration"/>
    <property type="evidence" value="ECO:0007669"/>
    <property type="project" value="InterPro"/>
</dbReference>
<keyword evidence="1" id="KW-0233">DNA recombination</keyword>
<proteinExistence type="predicted"/>
<feature type="domain" description="Tyr recombinase" evidence="2">
    <location>
        <begin position="188"/>
        <end position="357"/>
    </location>
</feature>
<sequence>MNIAEQLAEINNRLKDALMGVRVEVMGNNLYLRATLPPKPNSDKSKPSQQRIALGIRANKKGIKRAEAEAYKLAGLLACKDFKWEIYLQDSPDSPPVRYVADLITDYENFYFETRQHNHKTQTTWTVEYLRVFKRLPQDQLLTKEAILQVVRNTEPDTRARKRVCMALQALAKFAGIDINLRAYKGKYSPKKATPRDLPDDLLIAKTYYEIKDEAWQWVFGMLATYGLRNHEVFRLDLGAIAKGDYIVNVGENSKTGSRRVWPCYPEWFQEFDLQNVKLPNCNVDRPNADIGHVVTVWFRRHISFQAYDLRHCWAVRTLEFGLDISLAAQQMGHSNQVHSELYHHWISERHHQRAFELMMMRSERPTPPVVLGHKPVKFFLD</sequence>
<dbReference type="GO" id="GO:0006310">
    <property type="term" value="P:DNA recombination"/>
    <property type="evidence" value="ECO:0007669"/>
    <property type="project" value="UniProtKB-KW"/>
</dbReference>
<evidence type="ECO:0000259" key="2">
    <source>
        <dbReference type="PROSITE" id="PS51898"/>
    </source>
</evidence>
<dbReference type="PROSITE" id="PS51898">
    <property type="entry name" value="TYR_RECOMBINASE"/>
    <property type="match status" value="1"/>
</dbReference>
<name>A0A8J7F2T2_9CYAN</name>
<dbReference type="RefSeq" id="WP_193920893.1">
    <property type="nucleotide sequence ID" value="NZ_JADEWL010000040.1"/>
</dbReference>
<evidence type="ECO:0000256" key="1">
    <source>
        <dbReference type="ARBA" id="ARBA00023172"/>
    </source>
</evidence>
<keyword evidence="4" id="KW-1185">Reference proteome</keyword>
<dbReference type="InterPro" id="IPR002104">
    <property type="entry name" value="Integrase_catalytic"/>
</dbReference>
<dbReference type="Gene3D" id="1.10.443.10">
    <property type="entry name" value="Intergrase catalytic core"/>
    <property type="match status" value="1"/>
</dbReference>
<dbReference type="InterPro" id="IPR011010">
    <property type="entry name" value="DNA_brk_join_enz"/>
</dbReference>
<reference evidence="3" key="1">
    <citation type="submission" date="2020-10" db="EMBL/GenBank/DDBJ databases">
        <authorList>
            <person name="Castelo-Branco R."/>
            <person name="Eusebio N."/>
            <person name="Adriana R."/>
            <person name="Vieira A."/>
            <person name="Brugerolle De Fraissinette N."/>
            <person name="Rezende De Castro R."/>
            <person name="Schneider M.P."/>
            <person name="Vasconcelos V."/>
            <person name="Leao P.N."/>
        </authorList>
    </citation>
    <scope>NUCLEOTIDE SEQUENCE</scope>
    <source>
        <strain evidence="3">LEGE 06105</strain>
    </source>
</reference>
<dbReference type="InterPro" id="IPR013762">
    <property type="entry name" value="Integrase-like_cat_sf"/>
</dbReference>
<evidence type="ECO:0000313" key="4">
    <source>
        <dbReference type="Proteomes" id="UP000620559"/>
    </source>
</evidence>
<dbReference type="Proteomes" id="UP000620559">
    <property type="component" value="Unassembled WGS sequence"/>
</dbReference>
<dbReference type="EMBL" id="JADEWL010000040">
    <property type="protein sequence ID" value="MBE9213735.1"/>
    <property type="molecule type" value="Genomic_DNA"/>
</dbReference>
<dbReference type="GO" id="GO:0003677">
    <property type="term" value="F:DNA binding"/>
    <property type="evidence" value="ECO:0007669"/>
    <property type="project" value="InterPro"/>
</dbReference>
<evidence type="ECO:0000313" key="3">
    <source>
        <dbReference type="EMBL" id="MBE9213735.1"/>
    </source>
</evidence>
<protein>
    <submittedName>
        <fullName evidence="3">Site-specific integrase</fullName>
    </submittedName>
</protein>